<organism evidence="2 3">
    <name type="scientific">Flavihumibacter solisilvae</name>
    <dbReference type="NCBI Taxonomy" id="1349421"/>
    <lineage>
        <taxon>Bacteria</taxon>
        <taxon>Pseudomonadati</taxon>
        <taxon>Bacteroidota</taxon>
        <taxon>Chitinophagia</taxon>
        <taxon>Chitinophagales</taxon>
        <taxon>Chitinophagaceae</taxon>
        <taxon>Flavihumibacter</taxon>
    </lineage>
</organism>
<protein>
    <submittedName>
        <fullName evidence="2">Nucleoside-diphosphate-sugar pyrophosphorylase</fullName>
    </submittedName>
</protein>
<dbReference type="PANTHER" id="PTHR22572">
    <property type="entry name" value="SUGAR-1-PHOSPHATE GUANYL TRANSFERASE"/>
    <property type="match status" value="1"/>
</dbReference>
<dbReference type="EMBL" id="JSVC01000019">
    <property type="protein sequence ID" value="KIC93570.1"/>
    <property type="molecule type" value="Genomic_DNA"/>
</dbReference>
<dbReference type="InterPro" id="IPR005835">
    <property type="entry name" value="NTP_transferase_dom"/>
</dbReference>
<dbReference type="InterPro" id="IPR029044">
    <property type="entry name" value="Nucleotide-diphossugar_trans"/>
</dbReference>
<dbReference type="InterPro" id="IPR050486">
    <property type="entry name" value="Mannose-1P_guanyltransferase"/>
</dbReference>
<gene>
    <name evidence="2" type="ORF">OI18_17725</name>
</gene>
<reference evidence="2 3" key="1">
    <citation type="submission" date="2014-11" db="EMBL/GenBank/DDBJ databases">
        <title>Genome sequence of Flavihumibacter solisilvae 3-3.</title>
        <authorList>
            <person name="Zhou G."/>
            <person name="Li M."/>
            <person name="Wang G."/>
        </authorList>
    </citation>
    <scope>NUCLEOTIDE SEQUENCE [LARGE SCALE GENOMIC DNA]</scope>
    <source>
        <strain evidence="2 3">3-3</strain>
    </source>
</reference>
<feature type="domain" description="Nucleotidyl transferase" evidence="1">
    <location>
        <begin position="5"/>
        <end position="228"/>
    </location>
</feature>
<evidence type="ECO:0000259" key="1">
    <source>
        <dbReference type="Pfam" id="PF00483"/>
    </source>
</evidence>
<evidence type="ECO:0000313" key="3">
    <source>
        <dbReference type="Proteomes" id="UP000031408"/>
    </source>
</evidence>
<dbReference type="Proteomes" id="UP000031408">
    <property type="component" value="Unassembled WGS sequence"/>
</dbReference>
<dbReference type="Pfam" id="PF00483">
    <property type="entry name" value="NTP_transferase"/>
    <property type="match status" value="1"/>
</dbReference>
<name>A0A0C1IHB0_9BACT</name>
<dbReference type="OrthoDB" id="9813880at2"/>
<proteinExistence type="predicted"/>
<keyword evidence="3" id="KW-1185">Reference proteome</keyword>
<dbReference type="STRING" id="1349421.OI18_17725"/>
<dbReference type="SUPFAM" id="SSF53448">
    <property type="entry name" value="Nucleotide-diphospho-sugar transferases"/>
    <property type="match status" value="1"/>
</dbReference>
<dbReference type="Gene3D" id="3.90.550.10">
    <property type="entry name" value="Spore Coat Polysaccharide Biosynthesis Protein SpsA, Chain A"/>
    <property type="match status" value="1"/>
</dbReference>
<dbReference type="RefSeq" id="WP_039142170.1">
    <property type="nucleotide sequence ID" value="NZ_JSVC01000019.1"/>
</dbReference>
<evidence type="ECO:0000313" key="2">
    <source>
        <dbReference type="EMBL" id="KIC93570.1"/>
    </source>
</evidence>
<accession>A0A0C1IHB0</accession>
<comment type="caution">
    <text evidence="2">The sequence shown here is derived from an EMBL/GenBank/DDBJ whole genome shotgun (WGS) entry which is preliminary data.</text>
</comment>
<dbReference type="AlphaFoldDB" id="A0A0C1IHB0"/>
<sequence length="242" mass="27799">MSKRAIILAGGKGTRLKPYTVVLPKPLMPIGDYPILEVIIRQLVMHGFDHITLALNHQADIFRAFFGDGSKWGIRIDYSLERTNLGTIAPLRLVSDLPEHFLVMNGDILSDLDYAAFYREHVEENALFTISSHLREHINLYGVLDVNDLGHLVGFREKPKTTFNVSMGIYMVSREVLGYVPLDVPYGFDNLMLNLIERQKRVRVKAFDGYWLDIGRPDDYMKAIDEFEEKKELFLQTNPILE</sequence>